<accession>A0A8S9VD43</accession>
<comment type="caution">
    <text evidence="1">The sequence shown here is derived from an EMBL/GenBank/DDBJ whole genome shotgun (WGS) entry which is preliminary data.</text>
</comment>
<proteinExistence type="predicted"/>
<sequence length="145" mass="17402">RQLKSHRSGLNSWQHRTKLLDRLPMSKRRLRRSLKRPHPMKEWKSRCLTQQPFTNLLQRNLAHLKTPHRRPRRYPLPRPVLVKPHDLQNVFVAGTIATARMIFIRWLRALRILLNSMIQMRRTPLQSSHAITRAVIHDWVVSHLM</sequence>
<dbReference type="AlphaFoldDB" id="A0A8S9VD43"/>
<protein>
    <submittedName>
        <fullName evidence="1">Uncharacterized protein</fullName>
    </submittedName>
</protein>
<dbReference type="EMBL" id="JAACNO010000041">
    <property type="protein sequence ID" value="KAF4150663.1"/>
    <property type="molecule type" value="Genomic_DNA"/>
</dbReference>
<evidence type="ECO:0000313" key="1">
    <source>
        <dbReference type="EMBL" id="KAF4150663.1"/>
    </source>
</evidence>
<gene>
    <name evidence="1" type="ORF">GN958_ATG00193</name>
</gene>
<dbReference type="Proteomes" id="UP000704712">
    <property type="component" value="Unassembled WGS sequence"/>
</dbReference>
<reference evidence="1" key="1">
    <citation type="submission" date="2020-03" db="EMBL/GenBank/DDBJ databases">
        <title>Hybrid Assembly of Korean Phytophthora infestans isolates.</title>
        <authorList>
            <person name="Prokchorchik M."/>
            <person name="Lee Y."/>
            <person name="Seo J."/>
            <person name="Cho J.-H."/>
            <person name="Park Y.-E."/>
            <person name="Jang D.-C."/>
            <person name="Im J.-S."/>
            <person name="Choi J.-G."/>
            <person name="Park H.-J."/>
            <person name="Lee G.-B."/>
            <person name="Lee Y.-G."/>
            <person name="Hong S.-Y."/>
            <person name="Cho K."/>
            <person name="Sohn K.H."/>
        </authorList>
    </citation>
    <scope>NUCLEOTIDE SEQUENCE</scope>
    <source>
        <strain evidence="1">KR_2_A2</strain>
    </source>
</reference>
<name>A0A8S9VD43_PHYIN</name>
<organism evidence="1 2">
    <name type="scientific">Phytophthora infestans</name>
    <name type="common">Potato late blight agent</name>
    <name type="synonym">Botrytis infestans</name>
    <dbReference type="NCBI Taxonomy" id="4787"/>
    <lineage>
        <taxon>Eukaryota</taxon>
        <taxon>Sar</taxon>
        <taxon>Stramenopiles</taxon>
        <taxon>Oomycota</taxon>
        <taxon>Peronosporomycetes</taxon>
        <taxon>Peronosporales</taxon>
        <taxon>Peronosporaceae</taxon>
        <taxon>Phytophthora</taxon>
    </lineage>
</organism>
<feature type="non-terminal residue" evidence="1">
    <location>
        <position position="1"/>
    </location>
</feature>
<evidence type="ECO:0000313" key="2">
    <source>
        <dbReference type="Proteomes" id="UP000704712"/>
    </source>
</evidence>
<feature type="non-terminal residue" evidence="1">
    <location>
        <position position="145"/>
    </location>
</feature>